<dbReference type="GO" id="GO:0006355">
    <property type="term" value="P:regulation of DNA-templated transcription"/>
    <property type="evidence" value="ECO:0007669"/>
    <property type="project" value="InterPro"/>
</dbReference>
<proteinExistence type="predicted"/>
<protein>
    <submittedName>
        <fullName evidence="2">Helix-turn-helix protein</fullName>
    </submittedName>
</protein>
<dbReference type="PROSITE" id="PS50043">
    <property type="entry name" value="HTH_LUXR_2"/>
    <property type="match status" value="1"/>
</dbReference>
<dbReference type="InterPro" id="IPR016032">
    <property type="entry name" value="Sig_transdc_resp-reg_C-effctor"/>
</dbReference>
<dbReference type="SUPFAM" id="SSF46894">
    <property type="entry name" value="C-terminal effector domain of the bipartite response regulators"/>
    <property type="match status" value="1"/>
</dbReference>
<evidence type="ECO:0000259" key="1">
    <source>
        <dbReference type="PROSITE" id="PS50043"/>
    </source>
</evidence>
<accession>A0A8S5M2H4</accession>
<sequence>MKTDAILSKAEARVARAYVDGLIGKEIADRLCISYNTVIRHTQNIYEKIGRRSVNALVAWWFCENFNIDLREVGRRIGATCLLLLFCTYTFCGGDYERATRRVRRGRRNEYEYIIEE</sequence>
<dbReference type="GO" id="GO:0003677">
    <property type="term" value="F:DNA binding"/>
    <property type="evidence" value="ECO:0007669"/>
    <property type="project" value="InterPro"/>
</dbReference>
<dbReference type="SMART" id="SM00421">
    <property type="entry name" value="HTH_LUXR"/>
    <property type="match status" value="1"/>
</dbReference>
<dbReference type="InterPro" id="IPR036388">
    <property type="entry name" value="WH-like_DNA-bd_sf"/>
</dbReference>
<dbReference type="EMBL" id="BK014804">
    <property type="protein sequence ID" value="DAD76501.1"/>
    <property type="molecule type" value="Genomic_DNA"/>
</dbReference>
<dbReference type="Gene3D" id="1.10.10.10">
    <property type="entry name" value="Winged helix-like DNA-binding domain superfamily/Winged helix DNA-binding domain"/>
    <property type="match status" value="1"/>
</dbReference>
<dbReference type="Pfam" id="PF00196">
    <property type="entry name" value="GerE"/>
    <property type="match status" value="1"/>
</dbReference>
<organism evidence="2">
    <name type="scientific">Siphoviridae sp. ctqpo8</name>
    <dbReference type="NCBI Taxonomy" id="2826469"/>
    <lineage>
        <taxon>Viruses</taxon>
        <taxon>Duplodnaviria</taxon>
        <taxon>Heunggongvirae</taxon>
        <taxon>Uroviricota</taxon>
        <taxon>Caudoviricetes</taxon>
    </lineage>
</organism>
<feature type="domain" description="HTH luxR-type" evidence="1">
    <location>
        <begin position="1"/>
        <end position="65"/>
    </location>
</feature>
<name>A0A8S5M2H4_9CAUD</name>
<dbReference type="InterPro" id="IPR000792">
    <property type="entry name" value="Tscrpt_reg_LuxR_C"/>
</dbReference>
<reference evidence="2" key="1">
    <citation type="journal article" date="2021" name="Proc. Natl. Acad. Sci. U.S.A.">
        <title>A Catalog of Tens of Thousands of Viruses from Human Metagenomes Reveals Hidden Associations with Chronic Diseases.</title>
        <authorList>
            <person name="Tisza M.J."/>
            <person name="Buck C.B."/>
        </authorList>
    </citation>
    <scope>NUCLEOTIDE SEQUENCE</scope>
    <source>
        <strain evidence="2">Ctqpo8</strain>
    </source>
</reference>
<dbReference type="CDD" id="cd06170">
    <property type="entry name" value="LuxR_C_like"/>
    <property type="match status" value="1"/>
</dbReference>
<dbReference type="PRINTS" id="PR00038">
    <property type="entry name" value="HTHLUXR"/>
</dbReference>
<evidence type="ECO:0000313" key="2">
    <source>
        <dbReference type="EMBL" id="DAD76501.1"/>
    </source>
</evidence>